<sequence length="84" mass="9399">MSLAETQALYRRIGNALLVSDRDGSLMRHLRPVLVSLLDRDLKRFPPQDAQHFVEALSAHAPAELRELLQGRAEAARFGTPHAE</sequence>
<dbReference type="EMBL" id="BJHY01000001">
    <property type="protein sequence ID" value="GDY70887.1"/>
    <property type="molecule type" value="Genomic_DNA"/>
</dbReference>
<reference evidence="2 3" key="1">
    <citation type="submission" date="2019-04" db="EMBL/GenBank/DDBJ databases">
        <title>Draft genome sequences of Streptomyces avermitilis ATCC 31267.</title>
        <authorList>
            <person name="Komaki H."/>
            <person name="Tamura T."/>
            <person name="Hosoyama A."/>
        </authorList>
    </citation>
    <scope>NUCLEOTIDE SEQUENCE [LARGE SCALE GENOMIC DNA]</scope>
    <source>
        <strain evidence="2 3">ATCC 31267</strain>
    </source>
</reference>
<dbReference type="Proteomes" id="UP000299211">
    <property type="component" value="Unassembled WGS sequence"/>
</dbReference>
<dbReference type="EMBL" id="BJHX01000001">
    <property type="protein sequence ID" value="GDY68733.1"/>
    <property type="molecule type" value="Genomic_DNA"/>
</dbReference>
<comment type="caution">
    <text evidence="1">The sequence shown here is derived from an EMBL/GenBank/DDBJ whole genome shotgun (WGS) entry which is preliminary data.</text>
</comment>
<gene>
    <name evidence="1" type="ORF">SAV14893_081260</name>
    <name evidence="2" type="ORF">SAV31267_003720</name>
</gene>
<evidence type="ECO:0000313" key="3">
    <source>
        <dbReference type="Proteomes" id="UP000299211"/>
    </source>
</evidence>
<evidence type="ECO:0000313" key="2">
    <source>
        <dbReference type="EMBL" id="GDY70887.1"/>
    </source>
</evidence>
<reference evidence="1 4" key="2">
    <citation type="submission" date="2019-04" db="EMBL/GenBank/DDBJ databases">
        <title>Draft genome sequences of Streptomyces avermitilis NBRC 14893.</title>
        <authorList>
            <person name="Komaki H."/>
            <person name="Tamura T."/>
            <person name="Hosoyama A."/>
        </authorList>
    </citation>
    <scope>NUCLEOTIDE SEQUENCE [LARGE SCALE GENOMIC DNA]</scope>
    <source>
        <strain evidence="1 4">NBRC 14893</strain>
    </source>
</reference>
<protein>
    <submittedName>
        <fullName evidence="1">Uncharacterized protein</fullName>
    </submittedName>
</protein>
<proteinExistence type="predicted"/>
<accession>A0A4D4MA50</accession>
<organism evidence="1 4">
    <name type="scientific">Streptomyces avermitilis</name>
    <dbReference type="NCBI Taxonomy" id="33903"/>
    <lineage>
        <taxon>Bacteria</taxon>
        <taxon>Bacillati</taxon>
        <taxon>Actinomycetota</taxon>
        <taxon>Actinomycetes</taxon>
        <taxon>Kitasatosporales</taxon>
        <taxon>Streptomycetaceae</taxon>
        <taxon>Streptomyces</taxon>
    </lineage>
</organism>
<evidence type="ECO:0000313" key="4">
    <source>
        <dbReference type="Proteomes" id="UP000302139"/>
    </source>
</evidence>
<name>A0A4D4MA50_STRAX</name>
<dbReference type="AlphaFoldDB" id="A0A4D4MA50"/>
<evidence type="ECO:0000313" key="1">
    <source>
        <dbReference type="EMBL" id="GDY68733.1"/>
    </source>
</evidence>
<dbReference type="Proteomes" id="UP000302139">
    <property type="component" value="Unassembled WGS sequence"/>
</dbReference>